<comment type="caution">
    <text evidence="1">The sequence shown here is derived from an EMBL/GenBank/DDBJ whole genome shotgun (WGS) entry which is preliminary data.</text>
</comment>
<gene>
    <name evidence="1" type="ORF">CHRIB12_LOCUS22246</name>
</gene>
<evidence type="ECO:0000313" key="2">
    <source>
        <dbReference type="Proteomes" id="UP000684084"/>
    </source>
</evidence>
<reference evidence="1" key="1">
    <citation type="submission" date="2020-05" db="EMBL/GenBank/DDBJ databases">
        <authorList>
            <person name="Rincon C."/>
            <person name="Sanders R I."/>
            <person name="Robbins C."/>
            <person name="Chaturvedi A."/>
        </authorList>
    </citation>
    <scope>NUCLEOTIDE SEQUENCE</scope>
    <source>
        <strain evidence="1">CHB12</strain>
    </source>
</reference>
<organism evidence="1 2">
    <name type="scientific">Rhizophagus irregularis</name>
    <dbReference type="NCBI Taxonomy" id="588596"/>
    <lineage>
        <taxon>Eukaryota</taxon>
        <taxon>Fungi</taxon>
        <taxon>Fungi incertae sedis</taxon>
        <taxon>Mucoromycota</taxon>
        <taxon>Glomeromycotina</taxon>
        <taxon>Glomeromycetes</taxon>
        <taxon>Glomerales</taxon>
        <taxon>Glomeraceae</taxon>
        <taxon>Rhizophagus</taxon>
    </lineage>
</organism>
<dbReference type="AlphaFoldDB" id="A0A915ZYK7"/>
<accession>A0A915ZYK7</accession>
<protein>
    <submittedName>
        <fullName evidence="1">Uncharacterized protein</fullName>
    </submittedName>
</protein>
<evidence type="ECO:0000313" key="1">
    <source>
        <dbReference type="EMBL" id="CAB5392082.1"/>
    </source>
</evidence>
<sequence>MAVRRRVHDQVAGVSVGQPTSAEEDRLHVLRRFAAVLGGADDEAFLLLIWGVNALQSGNAEGGAAVFPFGFPPSVATEDMSTDWSIYPWELETLANELLALPKAVHRATPCNLWETVPEVVNLLRRIDDLDFTVKMARMNIFRELFRTTGRQFDWQRGYLNVPQFYRNVFIYGQGTCADYFRDRHGISINEFTVVGFGMFANFAQRPNFAADGDFSLLNVTPAMRNKAVNILAAPLSDLRRLASREREQWETIAYRPSVLRRYPCVRYGRRGWKVRAPLPALILERITSGLFYDVIPGGGSIRDDYGRRFEQYALRFLRAMHPGLESEPESAYRIAGNRMLSPDIIVLGDGGAHVQLAIECKATRMSFGARFADEPAAERGYNDIVKAIFQLWRYFSHCRRGVTGRGLAFDAIGLVLTLDNWMVMANDIFDQIFARAVAMARESDPLIEEQDHRPIAFSSIPDFEAALSIGTVETFMAALRRSAEPAHRGGHVQHHHENDVGKGSTRREYPFADLSAMLPWWGIIQEGQAVDAARLGGV</sequence>
<name>A0A915ZYK7_9GLOM</name>
<dbReference type="OrthoDB" id="10606973at2759"/>
<dbReference type="EMBL" id="CAGKOT010000075">
    <property type="protein sequence ID" value="CAB5392082.1"/>
    <property type="molecule type" value="Genomic_DNA"/>
</dbReference>
<proteinExistence type="predicted"/>
<dbReference type="Proteomes" id="UP000684084">
    <property type="component" value="Unassembled WGS sequence"/>
</dbReference>